<protein>
    <submittedName>
        <fullName evidence="2">Predicted protein putative</fullName>
    </submittedName>
</protein>
<dbReference type="AlphaFoldDB" id="F0X2S4"/>
<feature type="compositionally biased region" description="Basic and acidic residues" evidence="1">
    <location>
        <begin position="7"/>
        <end position="25"/>
    </location>
</feature>
<evidence type="ECO:0000313" key="2">
    <source>
        <dbReference type="EMBL" id="CCA28224.1"/>
    </source>
</evidence>
<gene>
    <name evidence="2" type="primary">AlNc14C1589G13007</name>
    <name evidence="2" type="ORF">ALNC14_143680</name>
</gene>
<dbReference type="EMBL" id="FR825078">
    <property type="protein sequence ID" value="CCA28224.1"/>
    <property type="molecule type" value="Genomic_DNA"/>
</dbReference>
<evidence type="ECO:0000256" key="1">
    <source>
        <dbReference type="SAM" id="MobiDB-lite"/>
    </source>
</evidence>
<dbReference type="HOGENOM" id="CLU_1161882_0_0_1"/>
<feature type="region of interest" description="Disordered" evidence="1">
    <location>
        <begin position="1"/>
        <end position="25"/>
    </location>
</feature>
<proteinExistence type="predicted"/>
<accession>F0X2S4</accession>
<sequence length="251" mass="29398">MVRAKNKRDDLAEWRKISEKEDDARKQKEMLKIAAFRQWEQTWNKHAPKADADVSHRAPADPETWHAANITTDDKTGRIRMNYTGTPYAIHQNLTRAQSSIATQIRSEHVGLNAYLYRRKVPGVDEPRCQCGYPSQNAKHMVMVCPQWAQGRGEVLRKARNRTFEAMMDSPEDVVHITKWIQGEGYIEQFRLTREVEVLRKARNRTFEAMMDSPEDVARITRWIQIEGYIEQFRLTREVETIVEERGQAKE</sequence>
<name>F0X2S4_9STRA</name>
<reference evidence="2" key="2">
    <citation type="submission" date="2011-02" db="EMBL/GenBank/DDBJ databases">
        <authorList>
            <person name="MacLean D."/>
        </authorList>
    </citation>
    <scope>NUCLEOTIDE SEQUENCE</scope>
</reference>
<organism evidence="2">
    <name type="scientific">Albugo laibachii Nc14</name>
    <dbReference type="NCBI Taxonomy" id="890382"/>
    <lineage>
        <taxon>Eukaryota</taxon>
        <taxon>Sar</taxon>
        <taxon>Stramenopiles</taxon>
        <taxon>Oomycota</taxon>
        <taxon>Peronosporomycetes</taxon>
        <taxon>Albuginales</taxon>
        <taxon>Albuginaceae</taxon>
        <taxon>Albugo</taxon>
    </lineage>
</organism>
<reference evidence="2" key="1">
    <citation type="journal article" date="2011" name="PLoS Biol.">
        <title>Gene gain and loss during evolution of obligate parasitism in the white rust pathogen of Arabidopsis thaliana.</title>
        <authorList>
            <person name="Kemen E."/>
            <person name="Gardiner A."/>
            <person name="Schultz-Larsen T."/>
            <person name="Kemen A.C."/>
            <person name="Balmuth A.L."/>
            <person name="Robert-Seilaniantz A."/>
            <person name="Bailey K."/>
            <person name="Holub E."/>
            <person name="Studholme D.J."/>
            <person name="Maclean D."/>
            <person name="Jones J.D."/>
        </authorList>
    </citation>
    <scope>NUCLEOTIDE SEQUENCE</scope>
</reference>